<gene>
    <name evidence="3" type="ORF">H9871_07895</name>
</gene>
<accession>A0A9D2A759</accession>
<evidence type="ECO:0000259" key="2">
    <source>
        <dbReference type="Pfam" id="PF01575"/>
    </source>
</evidence>
<protein>
    <submittedName>
        <fullName evidence="3">MaoC family dehydratase</fullName>
    </submittedName>
</protein>
<dbReference type="Proteomes" id="UP000824151">
    <property type="component" value="Unassembled WGS sequence"/>
</dbReference>
<dbReference type="InterPro" id="IPR029069">
    <property type="entry name" value="HotDog_dom_sf"/>
</dbReference>
<proteinExistence type="inferred from homology"/>
<dbReference type="Gene3D" id="3.10.129.10">
    <property type="entry name" value="Hotdog Thioesterase"/>
    <property type="match status" value="1"/>
</dbReference>
<feature type="domain" description="MaoC-like" evidence="2">
    <location>
        <begin position="8"/>
        <end position="125"/>
    </location>
</feature>
<dbReference type="InterPro" id="IPR052342">
    <property type="entry name" value="MCH/BMMD"/>
</dbReference>
<comment type="similarity">
    <text evidence="1">Belongs to the enoyl-CoA hydratase/isomerase family.</text>
</comment>
<dbReference type="AlphaFoldDB" id="A0A9D2A759"/>
<organism evidence="3 4">
    <name type="scientific">Candidatus Nesterenkonia stercoripullorum</name>
    <dbReference type="NCBI Taxonomy" id="2838701"/>
    <lineage>
        <taxon>Bacteria</taxon>
        <taxon>Bacillati</taxon>
        <taxon>Actinomycetota</taxon>
        <taxon>Actinomycetes</taxon>
        <taxon>Micrococcales</taxon>
        <taxon>Micrococcaceae</taxon>
        <taxon>Nesterenkonia</taxon>
    </lineage>
</organism>
<evidence type="ECO:0000256" key="1">
    <source>
        <dbReference type="ARBA" id="ARBA00005254"/>
    </source>
</evidence>
<reference evidence="3" key="1">
    <citation type="journal article" date="2021" name="PeerJ">
        <title>Extensive microbial diversity within the chicken gut microbiome revealed by metagenomics and culture.</title>
        <authorList>
            <person name="Gilroy R."/>
            <person name="Ravi A."/>
            <person name="Getino M."/>
            <person name="Pursley I."/>
            <person name="Horton D.L."/>
            <person name="Alikhan N.F."/>
            <person name="Baker D."/>
            <person name="Gharbi K."/>
            <person name="Hall N."/>
            <person name="Watson M."/>
            <person name="Adriaenssens E.M."/>
            <person name="Foster-Nyarko E."/>
            <person name="Jarju S."/>
            <person name="Secka A."/>
            <person name="Antonio M."/>
            <person name="Oren A."/>
            <person name="Chaudhuri R.R."/>
            <person name="La Ragione R."/>
            <person name="Hildebrand F."/>
            <person name="Pallen M.J."/>
        </authorList>
    </citation>
    <scope>NUCLEOTIDE SEQUENCE</scope>
    <source>
        <strain evidence="3">ChiHejej3B27-3195</strain>
    </source>
</reference>
<dbReference type="PANTHER" id="PTHR43664">
    <property type="entry name" value="MONOAMINE OXIDASE-RELATED"/>
    <property type="match status" value="1"/>
</dbReference>
<reference evidence="3" key="2">
    <citation type="submission" date="2021-04" db="EMBL/GenBank/DDBJ databases">
        <authorList>
            <person name="Gilroy R."/>
        </authorList>
    </citation>
    <scope>NUCLEOTIDE SEQUENCE</scope>
    <source>
        <strain evidence="3">ChiHejej3B27-3195</strain>
    </source>
</reference>
<dbReference type="CDD" id="cd03451">
    <property type="entry name" value="FkbR2"/>
    <property type="match status" value="1"/>
</dbReference>
<dbReference type="PANTHER" id="PTHR43664:SF1">
    <property type="entry name" value="BETA-METHYLMALYL-COA DEHYDRATASE"/>
    <property type="match status" value="1"/>
</dbReference>
<name>A0A9D2A759_9MICC</name>
<dbReference type="SUPFAM" id="SSF54637">
    <property type="entry name" value="Thioesterase/thiol ester dehydrase-isomerase"/>
    <property type="match status" value="1"/>
</dbReference>
<evidence type="ECO:0000313" key="4">
    <source>
        <dbReference type="Proteomes" id="UP000824151"/>
    </source>
</evidence>
<comment type="caution">
    <text evidence="3">The sequence shown here is derived from an EMBL/GenBank/DDBJ whole genome shotgun (WGS) entry which is preliminary data.</text>
</comment>
<dbReference type="EMBL" id="DXGD01000294">
    <property type="protein sequence ID" value="HIX00053.1"/>
    <property type="molecule type" value="Genomic_DNA"/>
</dbReference>
<sequence>MYFDELEVGDEFEHAPGRTITEADNVAFTTMTMNSQALHLDAHWAQSQPFGQRLVNSMLTLATLVGASVTQLTQGTLVANLGFEEVEFPHPLYHGDTLYTRSRITAKRPSRSRPGQGIVTVEHIGTNQEGAVVARCVRSGLFWESTHEAGHESAHEDSHE</sequence>
<dbReference type="Pfam" id="PF01575">
    <property type="entry name" value="MaoC_dehydratas"/>
    <property type="match status" value="1"/>
</dbReference>
<evidence type="ECO:0000313" key="3">
    <source>
        <dbReference type="EMBL" id="HIX00053.1"/>
    </source>
</evidence>
<dbReference type="InterPro" id="IPR002539">
    <property type="entry name" value="MaoC-like_dom"/>
</dbReference>